<sequence length="170" mass="19348">MASDIRSLVKLSTSFSFIFDPHFSSGVAPGRCSLAYLSPTVSENSVKECQRRRGTMEMWSKLKDVKAVARQFETDMEDSKGFVDENEDCVDNEDEKDQVKHYLVSNEKYYMMAHSDVKGDYSRKLDIEMGSRVPNSDLGLDSFNKQIQDVEKQVDKLVGLLVKLKDANEE</sequence>
<evidence type="ECO:0000313" key="2">
    <source>
        <dbReference type="EMBL" id="GFQ05200.1"/>
    </source>
</evidence>
<evidence type="ECO:0000313" key="3">
    <source>
        <dbReference type="Proteomes" id="UP000653305"/>
    </source>
</evidence>
<name>A0A830D1S7_9LAMI</name>
<comment type="caution">
    <text evidence="2">The sequence shown here is derived from an EMBL/GenBank/DDBJ whole genome shotgun (WGS) entry which is preliminary data.</text>
</comment>
<reference evidence="2" key="1">
    <citation type="submission" date="2020-07" db="EMBL/GenBank/DDBJ databases">
        <title>Ethylene signaling mediates host invasion by parasitic plants.</title>
        <authorList>
            <person name="Yoshida S."/>
        </authorList>
    </citation>
    <scope>NUCLEOTIDE SEQUENCE</scope>
    <source>
        <strain evidence="2">Okayama</strain>
    </source>
</reference>
<feature type="coiled-coil region" evidence="1">
    <location>
        <begin position="140"/>
        <end position="167"/>
    </location>
</feature>
<gene>
    <name evidence="2" type="ORF">PHJA_002664100</name>
</gene>
<accession>A0A830D1S7</accession>
<dbReference type="Proteomes" id="UP000653305">
    <property type="component" value="Unassembled WGS sequence"/>
</dbReference>
<protein>
    <submittedName>
        <fullName evidence="2">Uncharacterized protein</fullName>
    </submittedName>
</protein>
<dbReference type="EMBL" id="BMAC01001030">
    <property type="protein sequence ID" value="GFQ05200.1"/>
    <property type="molecule type" value="Genomic_DNA"/>
</dbReference>
<proteinExistence type="predicted"/>
<dbReference type="AlphaFoldDB" id="A0A830D1S7"/>
<keyword evidence="3" id="KW-1185">Reference proteome</keyword>
<dbReference type="OrthoDB" id="10255013at2759"/>
<evidence type="ECO:0000256" key="1">
    <source>
        <dbReference type="SAM" id="Coils"/>
    </source>
</evidence>
<organism evidence="2 3">
    <name type="scientific">Phtheirospermum japonicum</name>
    <dbReference type="NCBI Taxonomy" id="374723"/>
    <lineage>
        <taxon>Eukaryota</taxon>
        <taxon>Viridiplantae</taxon>
        <taxon>Streptophyta</taxon>
        <taxon>Embryophyta</taxon>
        <taxon>Tracheophyta</taxon>
        <taxon>Spermatophyta</taxon>
        <taxon>Magnoliopsida</taxon>
        <taxon>eudicotyledons</taxon>
        <taxon>Gunneridae</taxon>
        <taxon>Pentapetalae</taxon>
        <taxon>asterids</taxon>
        <taxon>lamiids</taxon>
        <taxon>Lamiales</taxon>
        <taxon>Orobanchaceae</taxon>
        <taxon>Orobanchaceae incertae sedis</taxon>
        <taxon>Phtheirospermum</taxon>
    </lineage>
</organism>
<keyword evidence="1" id="KW-0175">Coiled coil</keyword>